<keyword evidence="2" id="KW-1185">Reference proteome</keyword>
<gene>
    <name evidence="1" type="ORF">BLNAU_5437</name>
</gene>
<protein>
    <submittedName>
        <fullName evidence="1">Uncharacterized protein</fullName>
    </submittedName>
</protein>
<dbReference type="EMBL" id="JARBJD010000028">
    <property type="protein sequence ID" value="KAK2959659.1"/>
    <property type="molecule type" value="Genomic_DNA"/>
</dbReference>
<name>A0ABQ9Y7J3_9EUKA</name>
<dbReference type="Proteomes" id="UP001281761">
    <property type="component" value="Unassembled WGS sequence"/>
</dbReference>
<sequence length="269" mass="30038">MNTIIHTTTTPSSSIHYYLSCLPLLFSKDCYPFLNWSEDKVKSEDEKAVVFRSLVATLKLQPVLNDTLEAQAVSILTYIIQENQESSDMFVASNASFSDQNLTGFVQSLGVLFSTVNPIVTTTALKMLRRLVLKCSDTTLLTLVKADLIPKLILALNPQSLSFADAVDIHTNLMATISKCVWLATPDGLAELEIHDRNERHAVHETILQQVISPCEAYIFHLCVNRYSIIDGDQSNRFMAIFAKLPMFLQSHQPAMNFIIQKAHCAGTN</sequence>
<evidence type="ECO:0000313" key="1">
    <source>
        <dbReference type="EMBL" id="KAK2959659.1"/>
    </source>
</evidence>
<accession>A0ABQ9Y7J3</accession>
<evidence type="ECO:0000313" key="2">
    <source>
        <dbReference type="Proteomes" id="UP001281761"/>
    </source>
</evidence>
<proteinExistence type="predicted"/>
<organism evidence="1 2">
    <name type="scientific">Blattamonas nauphoetae</name>
    <dbReference type="NCBI Taxonomy" id="2049346"/>
    <lineage>
        <taxon>Eukaryota</taxon>
        <taxon>Metamonada</taxon>
        <taxon>Preaxostyla</taxon>
        <taxon>Oxymonadida</taxon>
        <taxon>Blattamonas</taxon>
    </lineage>
</organism>
<reference evidence="1 2" key="1">
    <citation type="journal article" date="2022" name="bioRxiv">
        <title>Genomics of Preaxostyla Flagellates Illuminates Evolutionary Transitions and the Path Towards Mitochondrial Loss.</title>
        <authorList>
            <person name="Novak L.V.F."/>
            <person name="Treitli S.C."/>
            <person name="Pyrih J."/>
            <person name="Halakuc P."/>
            <person name="Pipaliya S.V."/>
            <person name="Vacek V."/>
            <person name="Brzon O."/>
            <person name="Soukal P."/>
            <person name="Eme L."/>
            <person name="Dacks J.B."/>
            <person name="Karnkowska A."/>
            <person name="Elias M."/>
            <person name="Hampl V."/>
        </authorList>
    </citation>
    <scope>NUCLEOTIDE SEQUENCE [LARGE SCALE GENOMIC DNA]</scope>
    <source>
        <strain evidence="1">NAU3</strain>
        <tissue evidence="1">Gut</tissue>
    </source>
</reference>
<comment type="caution">
    <text evidence="1">The sequence shown here is derived from an EMBL/GenBank/DDBJ whole genome shotgun (WGS) entry which is preliminary data.</text>
</comment>